<evidence type="ECO:0000313" key="2">
    <source>
        <dbReference type="Proteomes" id="UP000724268"/>
    </source>
</evidence>
<gene>
    <name evidence="1" type="ORF">KZX47_11730</name>
</gene>
<organism evidence="1 2">
    <name type="scientific">Thermus brevis</name>
    <dbReference type="NCBI Taxonomy" id="2862456"/>
    <lineage>
        <taxon>Bacteria</taxon>
        <taxon>Thermotogati</taxon>
        <taxon>Deinococcota</taxon>
        <taxon>Deinococci</taxon>
        <taxon>Thermales</taxon>
        <taxon>Thermaceae</taxon>
        <taxon>Thermus</taxon>
    </lineage>
</organism>
<accession>A0ABS7A0I9</accession>
<comment type="caution">
    <text evidence="1">The sequence shown here is derived from an EMBL/GenBank/DDBJ whole genome shotgun (WGS) entry which is preliminary data.</text>
</comment>
<dbReference type="Proteomes" id="UP000724268">
    <property type="component" value="Unassembled WGS sequence"/>
</dbReference>
<proteinExistence type="predicted"/>
<reference evidence="1 2" key="1">
    <citation type="submission" date="2021-07" db="EMBL/GenBank/DDBJ databases">
        <title>Thermus aquaticus gen. n. and sp. n., a nonsporulating extreme thermophile.</title>
        <authorList>
            <person name="Hu C.-J."/>
            <person name="Li W.-J."/>
            <person name="Xian W.-D."/>
        </authorList>
    </citation>
    <scope>NUCLEOTIDE SEQUENCE [LARGE SCALE GENOMIC DNA]</scope>
    <source>
        <strain evidence="1 2">SYSU G05001</strain>
    </source>
</reference>
<sequence length="131" mass="14342">MRLDRVNLKAVSDILRAMVEEALEEPGKVVRLSLPTSPSDGVQIFLKAGEEALFLAIRRPGGKEDPREILALAQAMGLVVQGEPYPAKGKQERPGYLGRRSYLVARCGLDPTVWEGRSVDEVLEEEDGKAA</sequence>
<evidence type="ECO:0000313" key="1">
    <source>
        <dbReference type="EMBL" id="MBW6395814.1"/>
    </source>
</evidence>
<name>A0ABS7A0I9_9DEIN</name>
<dbReference type="EMBL" id="JAHXRS010000024">
    <property type="protein sequence ID" value="MBW6395814.1"/>
    <property type="molecule type" value="Genomic_DNA"/>
</dbReference>
<protein>
    <submittedName>
        <fullName evidence="1">Uncharacterized protein</fullName>
    </submittedName>
</protein>
<keyword evidence="2" id="KW-1185">Reference proteome</keyword>
<dbReference type="RefSeq" id="WP_219760325.1">
    <property type="nucleotide sequence ID" value="NZ_JAHXRS010000024.1"/>
</dbReference>